<proteinExistence type="predicted"/>
<accession>A0ABX8BRA1</accession>
<gene>
    <name evidence="2" type="ORF">KGD84_10255</name>
</gene>
<keyword evidence="3" id="KW-1185">Reference proteome</keyword>
<organism evidence="2 3">
    <name type="scientific">Nocardiopsis changdeensis</name>
    <dbReference type="NCBI Taxonomy" id="2831969"/>
    <lineage>
        <taxon>Bacteria</taxon>
        <taxon>Bacillati</taxon>
        <taxon>Actinomycetota</taxon>
        <taxon>Actinomycetes</taxon>
        <taxon>Streptosporangiales</taxon>
        <taxon>Nocardiopsidaceae</taxon>
        <taxon>Nocardiopsis</taxon>
    </lineage>
</organism>
<evidence type="ECO:0000256" key="1">
    <source>
        <dbReference type="SAM" id="MobiDB-lite"/>
    </source>
</evidence>
<reference evidence="2 3" key="1">
    <citation type="submission" date="2021-05" db="EMBL/GenBank/DDBJ databases">
        <title>Direct Submission.</title>
        <authorList>
            <person name="Li K."/>
            <person name="Gao J."/>
        </authorList>
    </citation>
    <scope>NUCLEOTIDE SEQUENCE [LARGE SCALE GENOMIC DNA]</scope>
    <source>
        <strain evidence="2 3">Mg02</strain>
    </source>
</reference>
<dbReference type="EMBL" id="CP074133">
    <property type="protein sequence ID" value="QUX24609.1"/>
    <property type="molecule type" value="Genomic_DNA"/>
</dbReference>
<sequence length="51" mass="5659">MSPHTSETITQHEPAPTAPPEPAPLTPQELVPHLRDLARSLRERAADRRPS</sequence>
<evidence type="ECO:0000313" key="3">
    <source>
        <dbReference type="Proteomes" id="UP000676079"/>
    </source>
</evidence>
<dbReference type="Proteomes" id="UP000676079">
    <property type="component" value="Chromosome"/>
</dbReference>
<feature type="region of interest" description="Disordered" evidence="1">
    <location>
        <begin position="1"/>
        <end position="28"/>
    </location>
</feature>
<feature type="compositionally biased region" description="Pro residues" evidence="1">
    <location>
        <begin position="16"/>
        <end position="25"/>
    </location>
</feature>
<protein>
    <submittedName>
        <fullName evidence="2">Uncharacterized protein</fullName>
    </submittedName>
</protein>
<dbReference type="RefSeq" id="WP_220560037.1">
    <property type="nucleotide sequence ID" value="NZ_CP074133.1"/>
</dbReference>
<name>A0ABX8BRA1_9ACTN</name>
<evidence type="ECO:0000313" key="2">
    <source>
        <dbReference type="EMBL" id="QUX24609.1"/>
    </source>
</evidence>